<comment type="similarity">
    <text evidence="1 5">Belongs to the metallo-dependent hydrolases superfamily. CpsB/CapC family.</text>
</comment>
<dbReference type="GO" id="GO:0004725">
    <property type="term" value="F:protein tyrosine phosphatase activity"/>
    <property type="evidence" value="ECO:0007669"/>
    <property type="project" value="UniProtKB-UniRule"/>
</dbReference>
<comment type="caution">
    <text evidence="6">The sequence shown here is derived from an EMBL/GenBank/DDBJ whole genome shotgun (WGS) entry which is preliminary data.</text>
</comment>
<dbReference type="PANTHER" id="PTHR39181">
    <property type="entry name" value="TYROSINE-PROTEIN PHOSPHATASE YWQE"/>
    <property type="match status" value="1"/>
</dbReference>
<dbReference type="PANTHER" id="PTHR39181:SF1">
    <property type="entry name" value="TYROSINE-PROTEIN PHOSPHATASE YWQE"/>
    <property type="match status" value="1"/>
</dbReference>
<accession>A0A9C7L998</accession>
<dbReference type="SUPFAM" id="SSF89550">
    <property type="entry name" value="PHP domain-like"/>
    <property type="match status" value="1"/>
</dbReference>
<dbReference type="InterPro" id="IPR016195">
    <property type="entry name" value="Pol/histidinol_Pase-like"/>
</dbReference>
<dbReference type="InterPro" id="IPR016667">
    <property type="entry name" value="Caps_polysacc_synth_CpsB/CapC"/>
</dbReference>
<keyword evidence="7" id="KW-1185">Reference proteome</keyword>
<dbReference type="PIRSF" id="PIRSF016557">
    <property type="entry name" value="Caps_synth_CpsB"/>
    <property type="match status" value="1"/>
</dbReference>
<evidence type="ECO:0000256" key="5">
    <source>
        <dbReference type="PIRNR" id="PIRNR016557"/>
    </source>
</evidence>
<comment type="catalytic activity">
    <reaction evidence="4 5">
        <text>O-phospho-L-tyrosyl-[protein] + H2O = L-tyrosyl-[protein] + phosphate</text>
        <dbReference type="Rhea" id="RHEA:10684"/>
        <dbReference type="Rhea" id="RHEA-COMP:10136"/>
        <dbReference type="Rhea" id="RHEA-COMP:20101"/>
        <dbReference type="ChEBI" id="CHEBI:15377"/>
        <dbReference type="ChEBI" id="CHEBI:43474"/>
        <dbReference type="ChEBI" id="CHEBI:46858"/>
        <dbReference type="ChEBI" id="CHEBI:61978"/>
        <dbReference type="EC" id="3.1.3.48"/>
    </reaction>
</comment>
<evidence type="ECO:0000256" key="4">
    <source>
        <dbReference type="ARBA" id="ARBA00051722"/>
    </source>
</evidence>
<keyword evidence="3 5" id="KW-0904">Protein phosphatase</keyword>
<proteinExistence type="inferred from homology"/>
<organism evidence="6 7">
    <name type="scientific">Pseudoneobacillus rhizosphaerae</name>
    <dbReference type="NCBI Taxonomy" id="2880968"/>
    <lineage>
        <taxon>Bacteria</taxon>
        <taxon>Bacillati</taxon>
        <taxon>Bacillota</taxon>
        <taxon>Bacilli</taxon>
        <taxon>Bacillales</taxon>
        <taxon>Bacillaceae</taxon>
        <taxon>Pseudoneobacillus</taxon>
    </lineage>
</organism>
<reference evidence="6" key="1">
    <citation type="submission" date="2021-10" db="EMBL/GenBank/DDBJ databases">
        <authorList>
            <person name="Criscuolo A."/>
        </authorList>
    </citation>
    <scope>NUCLEOTIDE SEQUENCE</scope>
    <source>
        <strain evidence="6">CIP111885</strain>
    </source>
</reference>
<evidence type="ECO:0000313" key="6">
    <source>
        <dbReference type="EMBL" id="CAG9606603.1"/>
    </source>
</evidence>
<dbReference type="EMBL" id="CAKJTG010000002">
    <property type="protein sequence ID" value="CAG9606603.1"/>
    <property type="molecule type" value="Genomic_DNA"/>
</dbReference>
<evidence type="ECO:0000256" key="3">
    <source>
        <dbReference type="ARBA" id="ARBA00022912"/>
    </source>
</evidence>
<dbReference type="GO" id="GO:0030145">
    <property type="term" value="F:manganese ion binding"/>
    <property type="evidence" value="ECO:0007669"/>
    <property type="project" value="UniProtKB-UniRule"/>
</dbReference>
<dbReference type="AlphaFoldDB" id="A0A9C7L998"/>
<evidence type="ECO:0000313" key="7">
    <source>
        <dbReference type="Proteomes" id="UP000789845"/>
    </source>
</evidence>
<gene>
    <name evidence="6" type="primary">ywqE</name>
    <name evidence="6" type="ORF">NEOCIP111885_00291</name>
</gene>
<dbReference type="Pfam" id="PF19567">
    <property type="entry name" value="CpsB_CapC"/>
    <property type="match status" value="1"/>
</dbReference>
<evidence type="ECO:0000256" key="1">
    <source>
        <dbReference type="ARBA" id="ARBA00005750"/>
    </source>
</evidence>
<name>A0A9C7L998_9BACI</name>
<dbReference type="Gene3D" id="3.20.20.140">
    <property type="entry name" value="Metal-dependent hydrolases"/>
    <property type="match status" value="1"/>
</dbReference>
<evidence type="ECO:0000256" key="2">
    <source>
        <dbReference type="ARBA" id="ARBA00022801"/>
    </source>
</evidence>
<dbReference type="Proteomes" id="UP000789845">
    <property type="component" value="Unassembled WGS sequence"/>
</dbReference>
<dbReference type="EC" id="3.1.3.48" evidence="5"/>
<dbReference type="RefSeq" id="WP_230494892.1">
    <property type="nucleotide sequence ID" value="NZ_CAKJTG010000002.1"/>
</dbReference>
<keyword evidence="2 5" id="KW-0378">Hydrolase</keyword>
<sequence>MIDLHCHILPNVDDGPKELAESVEMAKEAVRQGIKTIIATPHHRNEKYENHGQTIFRQVEEFNRVLKSENLNLTVLPGQETRIFGEMVEGLESGEILPLNQGKYVLVELPSGHVPRYTGQLMFDIQLKGFVPVIVHPERNQEIMENPEVLYQLVKKGALTQVTASSVTGHFGKTIKKFTHQLLEANLTHFIASDAHNTTSRGFKMVEAYSTVEKVFGIDFVYMLRENAELVLTSKSVYKESPLRVKKKKILGLF</sequence>
<protein>
    <recommendedName>
        <fullName evidence="5">Tyrosine-protein phosphatase</fullName>
        <ecNumber evidence="5">3.1.3.48</ecNumber>
    </recommendedName>
</protein>